<dbReference type="GO" id="GO:0006508">
    <property type="term" value="P:proteolysis"/>
    <property type="evidence" value="ECO:0007669"/>
    <property type="project" value="InterPro"/>
</dbReference>
<name>A0A160TW37_9ZZZZ</name>
<dbReference type="Pfam" id="PF00326">
    <property type="entry name" value="Peptidase_S9"/>
    <property type="match status" value="1"/>
</dbReference>
<organism evidence="3">
    <name type="scientific">hydrothermal vent metagenome</name>
    <dbReference type="NCBI Taxonomy" id="652676"/>
    <lineage>
        <taxon>unclassified sequences</taxon>
        <taxon>metagenomes</taxon>
        <taxon>ecological metagenomes</taxon>
    </lineage>
</organism>
<dbReference type="InterPro" id="IPR001375">
    <property type="entry name" value="Peptidase_S9_cat"/>
</dbReference>
<dbReference type="Gene3D" id="3.40.50.1820">
    <property type="entry name" value="alpha/beta hydrolase"/>
    <property type="match status" value="1"/>
</dbReference>
<dbReference type="GO" id="GO:0004252">
    <property type="term" value="F:serine-type endopeptidase activity"/>
    <property type="evidence" value="ECO:0007669"/>
    <property type="project" value="TreeGrafter"/>
</dbReference>
<feature type="domain" description="Peptidase S9 prolyl oligopeptidase catalytic" evidence="2">
    <location>
        <begin position="474"/>
        <end position="670"/>
    </location>
</feature>
<sequence>MRYRILAAGMISALAGSLAAQAEPVTAEDFAKFPSVSSVSMSLEGDMLVGVIADPSKDGDARAAAYWDLSGEIDTTKPLVPSNITPSSGKTKFYGASALKNKKSLWFTVQPYIGALEGCGEGKTTGSTKKYLQKVYMGNERIKKIDDLPDGRAEIGANKMLLRCFELEGDTGIASLLPLDPTKIVLRRTSTKNGTSYFEHDLSNGREKFLFKASDTQQIEVSTRTGEPVARTELEYEDGAWRQYISLLDNDGNFRIEEPLTTEIANRFNMEVLGKQNDTENYFVATDKFDDKVAIYLYDASTDSFSDDPVFAHPEFNASGMIFSDRAQDFGAILGFTYSGPVQETYWLDPEMKSIQDGLDAAFPGKNVAISDYTADRNRVLFAVSAADMPPAYFLLVDKSKVAVIGSQRPWIDVEDLGKSKFVYYSARDGLQIPAIITLPAGFEEGQKAKGAIIVPHGGPWARDSAGFDSSGWTQYFASRGYIIMQPQYRGSDGWGRALWRAGDGEWGQKMQDDKDDGAAWLVENGYVDADKIAIHGYSYGGFAAFAASVRPNSPYQCAIAGAGVSNLAKLGNEWGDNRIQRIVQGDTVKGMDPMKNTDKINIPILIYHGDYDVRVPIFHSRDFYNAIKDKQPDSKFLVMKQMGHQSAKWLPEHKEQVLEEIETFLTNTCGM</sequence>
<protein>
    <submittedName>
        <fullName evidence="3">Prolyl oligopeptidase family protein</fullName>
    </submittedName>
</protein>
<reference evidence="3" key="1">
    <citation type="submission" date="2015-10" db="EMBL/GenBank/DDBJ databases">
        <authorList>
            <person name="Gilbert D.G."/>
        </authorList>
    </citation>
    <scope>NUCLEOTIDE SEQUENCE</scope>
</reference>
<dbReference type="PANTHER" id="PTHR42776">
    <property type="entry name" value="SERINE PEPTIDASE S9 FAMILY MEMBER"/>
    <property type="match status" value="1"/>
</dbReference>
<dbReference type="EMBL" id="CZQD01000004">
    <property type="protein sequence ID" value="CUS55635.1"/>
    <property type="molecule type" value="Genomic_DNA"/>
</dbReference>
<gene>
    <name evidence="3" type="ORF">MGWOODY_Hyp957</name>
</gene>
<evidence type="ECO:0000259" key="2">
    <source>
        <dbReference type="Pfam" id="PF00326"/>
    </source>
</evidence>
<evidence type="ECO:0000313" key="3">
    <source>
        <dbReference type="EMBL" id="CUS55635.1"/>
    </source>
</evidence>
<keyword evidence="1" id="KW-0378">Hydrolase</keyword>
<dbReference type="PANTHER" id="PTHR42776:SF27">
    <property type="entry name" value="DIPEPTIDYL PEPTIDASE FAMILY MEMBER 6"/>
    <property type="match status" value="1"/>
</dbReference>
<evidence type="ECO:0000256" key="1">
    <source>
        <dbReference type="ARBA" id="ARBA00022801"/>
    </source>
</evidence>
<dbReference type="AlphaFoldDB" id="A0A160TW37"/>
<proteinExistence type="predicted"/>
<accession>A0A160TW37</accession>
<dbReference type="SUPFAM" id="SSF53474">
    <property type="entry name" value="alpha/beta-Hydrolases"/>
    <property type="match status" value="1"/>
</dbReference>
<dbReference type="InterPro" id="IPR029058">
    <property type="entry name" value="AB_hydrolase_fold"/>
</dbReference>